<dbReference type="AlphaFoldDB" id="I7LG25"/>
<evidence type="ECO:0000313" key="2">
    <source>
        <dbReference type="EMBL" id="CCJ32945.1"/>
    </source>
</evidence>
<dbReference type="Proteomes" id="UP000007652">
    <property type="component" value="Unassembled WGS sequence"/>
</dbReference>
<protein>
    <submittedName>
        <fullName evidence="2">Transposase</fullName>
    </submittedName>
</protein>
<dbReference type="EMBL" id="CAKP01000038">
    <property type="protein sequence ID" value="CCJ32945.1"/>
    <property type="molecule type" value="Genomic_DNA"/>
</dbReference>
<reference evidence="2 3" key="1">
    <citation type="journal article" date="2011" name="J. Bacteriol.">
        <title>Draft genome sequence of Caloramator australicus strain RC3T, a thermoanaerobe from the Great Artesian Basin of Australia.</title>
        <authorList>
            <person name="Ogg C.D."/>
            <person name="Patel B.K.C."/>
        </authorList>
    </citation>
    <scope>NUCLEOTIDE SEQUENCE [LARGE SCALE GENOMIC DNA]</scope>
    <source>
        <strain evidence="2 3">RC3</strain>
    </source>
</reference>
<dbReference type="Pfam" id="PF13751">
    <property type="entry name" value="DDE_Tnp_1_6"/>
    <property type="match status" value="1"/>
</dbReference>
<keyword evidence="3" id="KW-1185">Reference proteome</keyword>
<accession>I7LG25</accession>
<comment type="caution">
    <text evidence="2">The sequence shown here is derived from an EMBL/GenBank/DDBJ whole genome shotgun (WGS) entry which is preliminary data.</text>
</comment>
<sequence>MRHTYECKELYKDRSKTIERVFADLKEKHGLRWTTLRGIEKVSMQAMLVCACFNLKKMANWMWKKGQKRPWKGQKFLCIYKIFIKNACKNTQTPLFVF</sequence>
<organism evidence="2 3">
    <name type="scientific">Caloramator australicus RC3</name>
    <dbReference type="NCBI Taxonomy" id="857293"/>
    <lineage>
        <taxon>Bacteria</taxon>
        <taxon>Bacillati</taxon>
        <taxon>Bacillota</taxon>
        <taxon>Clostridia</taxon>
        <taxon>Eubacteriales</taxon>
        <taxon>Clostridiaceae</taxon>
        <taxon>Caloramator</taxon>
    </lineage>
</organism>
<dbReference type="STRING" id="857293.CAAU_0861"/>
<dbReference type="InterPro" id="IPR025668">
    <property type="entry name" value="Tnp_DDE_dom"/>
</dbReference>
<name>I7LG25_9CLOT</name>
<dbReference type="PANTHER" id="PTHR33408">
    <property type="entry name" value="TRANSPOSASE"/>
    <property type="match status" value="1"/>
</dbReference>
<dbReference type="PANTHER" id="PTHR33408:SF2">
    <property type="entry name" value="TRANSPOSASE DDE DOMAIN-CONTAINING PROTEIN"/>
    <property type="match status" value="1"/>
</dbReference>
<dbReference type="eggNOG" id="COG3039">
    <property type="taxonomic scope" value="Bacteria"/>
</dbReference>
<feature type="domain" description="Transposase DDE" evidence="1">
    <location>
        <begin position="3"/>
        <end position="59"/>
    </location>
</feature>
<evidence type="ECO:0000313" key="3">
    <source>
        <dbReference type="Proteomes" id="UP000007652"/>
    </source>
</evidence>
<evidence type="ECO:0000259" key="1">
    <source>
        <dbReference type="Pfam" id="PF13751"/>
    </source>
</evidence>
<proteinExistence type="predicted"/>
<gene>
    <name evidence="2" type="ORF">CAAU_0861</name>
</gene>